<comment type="caution">
    <text evidence="5">The sequence shown here is derived from an EMBL/GenBank/DDBJ whole genome shotgun (WGS) entry which is preliminary data.</text>
</comment>
<dbReference type="Gene3D" id="1.10.10.60">
    <property type="entry name" value="Homeodomain-like"/>
    <property type="match status" value="2"/>
</dbReference>
<feature type="domain" description="HTH araC/xylS-type" evidence="4">
    <location>
        <begin position="220"/>
        <end position="319"/>
    </location>
</feature>
<accession>A0ABR7XP95</accession>
<evidence type="ECO:0000256" key="2">
    <source>
        <dbReference type="ARBA" id="ARBA00023125"/>
    </source>
</evidence>
<gene>
    <name evidence="5" type="ORF">H8B21_05320</name>
</gene>
<evidence type="ECO:0000256" key="3">
    <source>
        <dbReference type="ARBA" id="ARBA00023163"/>
    </source>
</evidence>
<dbReference type="Proteomes" id="UP000651112">
    <property type="component" value="Unassembled WGS sequence"/>
</dbReference>
<dbReference type="InterPro" id="IPR050204">
    <property type="entry name" value="AraC_XylS_family_regulators"/>
</dbReference>
<dbReference type="PANTHER" id="PTHR46796">
    <property type="entry name" value="HTH-TYPE TRANSCRIPTIONAL ACTIVATOR RHAS-RELATED"/>
    <property type="match status" value="1"/>
</dbReference>
<protein>
    <submittedName>
        <fullName evidence="5">Helix-turn-helix transcriptional regulator</fullName>
    </submittedName>
</protein>
<dbReference type="EMBL" id="JACNYL010000001">
    <property type="protein sequence ID" value="MBD1420991.1"/>
    <property type="molecule type" value="Genomic_DNA"/>
</dbReference>
<evidence type="ECO:0000259" key="4">
    <source>
        <dbReference type="PROSITE" id="PS01124"/>
    </source>
</evidence>
<dbReference type="InterPro" id="IPR018060">
    <property type="entry name" value="HTH_AraC"/>
</dbReference>
<keyword evidence="3" id="KW-0804">Transcription</keyword>
<sequence>MQRSFDVEFRTRVTVTDVTGNIPRWCGDCLTYAQAERFIFQEGISVRQFYSHYLFFVEVMDIDLHTELVADFLIKEASLFLFVMLEGNMSFCTGGGEAIAEATGNTCYATYNREGRFTFSLPAGKHRLCYILPRTEWIAKNIKHYPRLEPFLENMYNSETSFGYLPTCTITKGMEIGLKKLFGLREEKGRDFEADLLRDAKRVMYHYLNLLEDKLAQRVHLIKDYIDRNYANPELNNALLMKVFHITEKTLIDTFKTEFGTTPYNYLVELRIEKARLMFEKREKTPTQVYILVGYVNFRSFKTQFKKIHGISPSQYCKLIR</sequence>
<dbReference type="PANTHER" id="PTHR46796:SF6">
    <property type="entry name" value="ARAC SUBFAMILY"/>
    <property type="match status" value="1"/>
</dbReference>
<evidence type="ECO:0000313" key="6">
    <source>
        <dbReference type="Proteomes" id="UP000651112"/>
    </source>
</evidence>
<organism evidence="5 6">
    <name type="scientific">Sphingobacterium chuzhouense</name>
    <dbReference type="NCBI Taxonomy" id="1742264"/>
    <lineage>
        <taxon>Bacteria</taxon>
        <taxon>Pseudomonadati</taxon>
        <taxon>Bacteroidota</taxon>
        <taxon>Sphingobacteriia</taxon>
        <taxon>Sphingobacteriales</taxon>
        <taxon>Sphingobacteriaceae</taxon>
        <taxon>Sphingobacterium</taxon>
    </lineage>
</organism>
<name>A0ABR7XP95_9SPHI</name>
<dbReference type="PROSITE" id="PS01124">
    <property type="entry name" value="HTH_ARAC_FAMILY_2"/>
    <property type="match status" value="1"/>
</dbReference>
<dbReference type="SMART" id="SM00342">
    <property type="entry name" value="HTH_ARAC"/>
    <property type="match status" value="1"/>
</dbReference>
<keyword evidence="1" id="KW-0805">Transcription regulation</keyword>
<dbReference type="InterPro" id="IPR009057">
    <property type="entry name" value="Homeodomain-like_sf"/>
</dbReference>
<proteinExistence type="predicted"/>
<reference evidence="5 6" key="1">
    <citation type="submission" date="2020-08" db="EMBL/GenBank/DDBJ databases">
        <title>Sphingobacterium sp. DN00404 isolated from aquaculture water.</title>
        <authorList>
            <person name="Zhang M."/>
        </authorList>
    </citation>
    <scope>NUCLEOTIDE SEQUENCE [LARGE SCALE GENOMIC DNA]</scope>
    <source>
        <strain evidence="5 6">KCTC 42746</strain>
    </source>
</reference>
<dbReference type="RefSeq" id="WP_190312710.1">
    <property type="nucleotide sequence ID" value="NZ_JACNYL010000001.1"/>
</dbReference>
<keyword evidence="6" id="KW-1185">Reference proteome</keyword>
<keyword evidence="2" id="KW-0238">DNA-binding</keyword>
<evidence type="ECO:0000313" key="5">
    <source>
        <dbReference type="EMBL" id="MBD1420991.1"/>
    </source>
</evidence>
<dbReference type="Pfam" id="PF12833">
    <property type="entry name" value="HTH_18"/>
    <property type="match status" value="1"/>
</dbReference>
<dbReference type="SUPFAM" id="SSF46689">
    <property type="entry name" value="Homeodomain-like"/>
    <property type="match status" value="1"/>
</dbReference>
<evidence type="ECO:0000256" key="1">
    <source>
        <dbReference type="ARBA" id="ARBA00023015"/>
    </source>
</evidence>